<keyword evidence="3" id="KW-1185">Reference proteome</keyword>
<protein>
    <recommendedName>
        <fullName evidence="1">Phosphoinositide-specific phospholipase C EF-hand-like domain-containing protein</fullName>
    </recommendedName>
</protein>
<feature type="domain" description="Phosphoinositide-specific phospholipase C EF-hand-like" evidence="1">
    <location>
        <begin position="31"/>
        <end position="80"/>
    </location>
</feature>
<proteinExistence type="predicted"/>
<dbReference type="HOGENOM" id="CLU_179332_2_1_0"/>
<dbReference type="EMBL" id="CP001825">
    <property type="protein sequence ID" value="ACZ41023.1"/>
    <property type="molecule type" value="Genomic_DNA"/>
</dbReference>
<dbReference type="Pfam" id="PF09279">
    <property type="entry name" value="EF-hand_like"/>
    <property type="match status" value="1"/>
</dbReference>
<sequence length="97" mass="11095">MIADNGNAVTGTRDVVYDLISVIYHALKGAETYSSYVEDADFMGDQELVQFFRRVQEEDRRRAEEAKRLLRKHLAREAAEDWNPVEAHVKGISLDVV</sequence>
<dbReference type="RefSeq" id="WP_012874058.1">
    <property type="nucleotide sequence ID" value="NC_013525.1"/>
</dbReference>
<dbReference type="OrthoDB" id="495805at2"/>
<organism evidence="2 3">
    <name type="scientific">Thermobaculum terrenum (strain ATCC BAA-798 / CCMEE 7001 / YNP1)</name>
    <dbReference type="NCBI Taxonomy" id="525904"/>
    <lineage>
        <taxon>Bacteria</taxon>
        <taxon>Bacillati</taxon>
        <taxon>Chloroflexota</taxon>
        <taxon>Chloroflexia</taxon>
        <taxon>Candidatus Thermobaculales</taxon>
        <taxon>Candidatus Thermobaculaceae</taxon>
        <taxon>Thermobaculum</taxon>
    </lineage>
</organism>
<name>D1CDL7_THET1</name>
<dbReference type="Proteomes" id="UP000000323">
    <property type="component" value="Chromosome 1"/>
</dbReference>
<evidence type="ECO:0000259" key="1">
    <source>
        <dbReference type="Pfam" id="PF09279"/>
    </source>
</evidence>
<evidence type="ECO:0000313" key="2">
    <source>
        <dbReference type="EMBL" id="ACZ41023.1"/>
    </source>
</evidence>
<dbReference type="AlphaFoldDB" id="D1CDL7"/>
<dbReference type="eggNOG" id="ENOG5033G41">
    <property type="taxonomic scope" value="Bacteria"/>
</dbReference>
<dbReference type="KEGG" id="ttr:Tter_0101"/>
<accession>D1CDL7</accession>
<reference evidence="3" key="1">
    <citation type="journal article" date="2010" name="Stand. Genomic Sci.">
        <title>Complete genome sequence of 'Thermobaculum terrenum' type strain (YNP1).</title>
        <authorList>
            <person name="Kiss H."/>
            <person name="Cleland D."/>
            <person name="Lapidus A."/>
            <person name="Lucas S."/>
            <person name="Glavina Del Rio T."/>
            <person name="Nolan M."/>
            <person name="Tice H."/>
            <person name="Han C."/>
            <person name="Goodwin L."/>
            <person name="Pitluck S."/>
            <person name="Liolios K."/>
            <person name="Ivanova N."/>
            <person name="Mavromatis K."/>
            <person name="Ovchinnikova G."/>
            <person name="Pati A."/>
            <person name="Chen A."/>
            <person name="Palaniappan K."/>
            <person name="Land M."/>
            <person name="Hauser L."/>
            <person name="Chang Y."/>
            <person name="Jeffries C."/>
            <person name="Lu M."/>
            <person name="Brettin T."/>
            <person name="Detter J."/>
            <person name="Goker M."/>
            <person name="Tindall B."/>
            <person name="Beck B."/>
            <person name="McDermott T."/>
            <person name="Woyke T."/>
            <person name="Bristow J."/>
            <person name="Eisen J."/>
            <person name="Markowitz V."/>
            <person name="Hugenholtz P."/>
            <person name="Kyrpides N."/>
            <person name="Klenk H."/>
            <person name="Cheng J."/>
        </authorList>
    </citation>
    <scope>NUCLEOTIDE SEQUENCE [LARGE SCALE GENOMIC DNA]</scope>
    <source>
        <strain evidence="3">ATCC BAA-798 / YNP1</strain>
    </source>
</reference>
<gene>
    <name evidence="2" type="ordered locus">Tter_0101</name>
</gene>
<evidence type="ECO:0000313" key="3">
    <source>
        <dbReference type="Proteomes" id="UP000000323"/>
    </source>
</evidence>
<dbReference type="STRING" id="525904.Tter_0101"/>
<dbReference type="InterPro" id="IPR015359">
    <property type="entry name" value="PLC_EF-hand-like"/>
</dbReference>